<feature type="transmembrane region" description="Helical" evidence="7">
    <location>
        <begin position="6"/>
        <end position="27"/>
    </location>
</feature>
<dbReference type="AlphaFoldDB" id="A0A120MKI4"/>
<keyword evidence="5 7" id="KW-1133">Transmembrane helix</keyword>
<evidence type="ECO:0000313" key="11">
    <source>
        <dbReference type="Proteomes" id="UP000184204"/>
    </source>
</evidence>
<reference evidence="8 10" key="1">
    <citation type="journal article" date="2016" name="Genome Announc.">
        <title>Complete Genome Sequence of the Amino Acid-Fermenting Clostridium propionicum X2 (DSM 1682).</title>
        <authorList>
            <person name="Poehlein A."/>
            <person name="Schlien K."/>
            <person name="Chowdhury N.P."/>
            <person name="Gottschalk G."/>
            <person name="Buckel W."/>
            <person name="Daniel R."/>
        </authorList>
    </citation>
    <scope>NUCLEOTIDE SEQUENCE [LARGE SCALE GENOMIC DNA]</scope>
    <source>
        <strain evidence="8 10">X2</strain>
    </source>
</reference>
<proteinExistence type="inferred from homology"/>
<evidence type="ECO:0000313" key="8">
    <source>
        <dbReference type="EMBL" id="AMJ42383.1"/>
    </source>
</evidence>
<reference evidence="11" key="3">
    <citation type="submission" date="2016-11" db="EMBL/GenBank/DDBJ databases">
        <authorList>
            <person name="Jaros S."/>
            <person name="Januszkiewicz K."/>
            <person name="Wedrychowicz H."/>
        </authorList>
    </citation>
    <scope>NUCLEOTIDE SEQUENCE [LARGE SCALE GENOMIC DNA]</scope>
    <source>
        <strain evidence="11">DSM 1682</strain>
    </source>
</reference>
<evidence type="ECO:0000256" key="1">
    <source>
        <dbReference type="ARBA" id="ARBA00004651"/>
    </source>
</evidence>
<keyword evidence="10" id="KW-1185">Reference proteome</keyword>
<evidence type="ECO:0000256" key="3">
    <source>
        <dbReference type="ARBA" id="ARBA00022475"/>
    </source>
</evidence>
<evidence type="ECO:0000256" key="6">
    <source>
        <dbReference type="ARBA" id="ARBA00023136"/>
    </source>
</evidence>
<dbReference type="GO" id="GO:0006605">
    <property type="term" value="P:protein targeting"/>
    <property type="evidence" value="ECO:0007669"/>
    <property type="project" value="InterPro"/>
</dbReference>
<feature type="transmembrane region" description="Helical" evidence="7">
    <location>
        <begin position="123"/>
        <end position="146"/>
    </location>
</feature>
<dbReference type="PANTHER" id="PTHR30065">
    <property type="entry name" value="FLAGELLAR BIOSYNTHETIC PROTEIN FLIR"/>
    <property type="match status" value="1"/>
</dbReference>
<dbReference type="RefSeq" id="WP_066053109.1">
    <property type="nucleotide sequence ID" value="NZ_CP014223.1"/>
</dbReference>
<evidence type="ECO:0000256" key="7">
    <source>
        <dbReference type="SAM" id="Phobius"/>
    </source>
</evidence>
<dbReference type="PANTHER" id="PTHR30065:SF1">
    <property type="entry name" value="SURFACE PRESENTATION OF ANTIGENS PROTEIN SPAR"/>
    <property type="match status" value="1"/>
</dbReference>
<feature type="transmembrane region" description="Helical" evidence="7">
    <location>
        <begin position="181"/>
        <end position="199"/>
    </location>
</feature>
<dbReference type="Proteomes" id="UP000184204">
    <property type="component" value="Unassembled WGS sequence"/>
</dbReference>
<dbReference type="OrthoDB" id="9807748at2"/>
<dbReference type="EMBL" id="FQUA01000013">
    <property type="protein sequence ID" value="SHF00875.1"/>
    <property type="molecule type" value="Genomic_DNA"/>
</dbReference>
<dbReference type="Pfam" id="PF01311">
    <property type="entry name" value="Bac_export_1"/>
    <property type="match status" value="1"/>
</dbReference>
<reference evidence="10" key="2">
    <citation type="submission" date="2016-01" db="EMBL/GenBank/DDBJ databases">
        <authorList>
            <person name="Poehlein A."/>
            <person name="Schlien K."/>
            <person name="Gottschalk G."/>
            <person name="Buckel W."/>
            <person name="Daniel R."/>
        </authorList>
    </citation>
    <scope>NUCLEOTIDE SEQUENCE [LARGE SCALE GENOMIC DNA]</scope>
    <source>
        <strain evidence="10">X2</strain>
    </source>
</reference>
<keyword evidence="3" id="KW-1003">Cell membrane</keyword>
<feature type="transmembrane region" description="Helical" evidence="7">
    <location>
        <begin position="73"/>
        <end position="97"/>
    </location>
</feature>
<keyword evidence="6 7" id="KW-0472">Membrane</keyword>
<reference evidence="9" key="4">
    <citation type="submission" date="2016-11" db="EMBL/GenBank/DDBJ databases">
        <authorList>
            <person name="Varghese N."/>
            <person name="Submissions S."/>
        </authorList>
    </citation>
    <scope>NUCLEOTIDE SEQUENCE</scope>
    <source>
        <strain evidence="9">DSM 1682</strain>
    </source>
</reference>
<feature type="transmembrane region" description="Helical" evidence="7">
    <location>
        <begin position="34"/>
        <end position="53"/>
    </location>
</feature>
<dbReference type="PRINTS" id="PR00953">
    <property type="entry name" value="TYPE3IMRPROT"/>
</dbReference>
<dbReference type="InterPro" id="IPR002010">
    <property type="entry name" value="T3SS_IM_R"/>
</dbReference>
<feature type="transmembrane region" description="Helical" evidence="7">
    <location>
        <begin position="206"/>
        <end position="228"/>
    </location>
</feature>
<comment type="subcellular location">
    <subcellularLocation>
        <location evidence="1">Cell membrane</location>
        <topology evidence="1">Multi-pass membrane protein</topology>
    </subcellularLocation>
</comment>
<accession>A0A120MKI4</accession>
<evidence type="ECO:0000256" key="5">
    <source>
        <dbReference type="ARBA" id="ARBA00022989"/>
    </source>
</evidence>
<keyword evidence="9" id="KW-0966">Cell projection</keyword>
<keyword evidence="9" id="KW-0282">Flagellum</keyword>
<evidence type="ECO:0000313" key="9">
    <source>
        <dbReference type="EMBL" id="SHF00875.1"/>
    </source>
</evidence>
<gene>
    <name evidence="8" type="ORF">CPRO_28410</name>
    <name evidence="9" type="ORF">SAMN02745151_02497</name>
</gene>
<protein>
    <submittedName>
        <fullName evidence="8">Flagellar biosynthesis protein FliR</fullName>
    </submittedName>
    <submittedName>
        <fullName evidence="9">Flagellar biosynthetic protein FliR</fullName>
    </submittedName>
</protein>
<sequence>MDYYKNFVFFSFILMRMSGFVLLNPIFGRRNIPAIVKSGLILALAMIVFTSLPQQQMELSGVFEYGVLLIKEFAAGAAIGFVISLFLFVIIFAGEIIDLQLGLSMAKIFDAQSNTSIALSATYYNILFMFLFFAMDAHLAIIHILLNSVQVVPYGQIALGQEVAQGILDTFILCSELALKMAFPVIAIEFMCAVGMGILMRAIPQINVFVVDIQLKIFVGLLTMLIIFTPMADFLNTLVLTMVDSVRLILMQMG</sequence>
<evidence type="ECO:0000313" key="10">
    <source>
        <dbReference type="Proteomes" id="UP000068026"/>
    </source>
</evidence>
<dbReference type="EMBL" id="CP014223">
    <property type="protein sequence ID" value="AMJ42383.1"/>
    <property type="molecule type" value="Genomic_DNA"/>
</dbReference>
<dbReference type="KEGG" id="cpro:CPRO_28410"/>
<organism evidence="9 11">
    <name type="scientific">Anaerotignum propionicum DSM 1682</name>
    <dbReference type="NCBI Taxonomy" id="991789"/>
    <lineage>
        <taxon>Bacteria</taxon>
        <taxon>Bacillati</taxon>
        <taxon>Bacillota</taxon>
        <taxon>Clostridia</taxon>
        <taxon>Lachnospirales</taxon>
        <taxon>Anaerotignaceae</taxon>
        <taxon>Anaerotignum</taxon>
    </lineage>
</organism>
<evidence type="ECO:0000256" key="4">
    <source>
        <dbReference type="ARBA" id="ARBA00022692"/>
    </source>
</evidence>
<dbReference type="GO" id="GO:0005886">
    <property type="term" value="C:plasma membrane"/>
    <property type="evidence" value="ECO:0007669"/>
    <property type="project" value="UniProtKB-SubCell"/>
</dbReference>
<evidence type="ECO:0000256" key="2">
    <source>
        <dbReference type="ARBA" id="ARBA00009772"/>
    </source>
</evidence>
<comment type="similarity">
    <text evidence="2">Belongs to the FliR/MopE/SpaR family.</text>
</comment>
<name>A0A120MKI4_ANAPI</name>
<dbReference type="Proteomes" id="UP000068026">
    <property type="component" value="Chromosome"/>
</dbReference>
<keyword evidence="4 7" id="KW-0812">Transmembrane</keyword>
<keyword evidence="9" id="KW-0969">Cilium</keyword>